<proteinExistence type="predicted"/>
<dbReference type="EMBL" id="GBXM01107079">
    <property type="protein sequence ID" value="JAH01498.1"/>
    <property type="molecule type" value="Transcribed_RNA"/>
</dbReference>
<accession>A0A0E9PCD1</accession>
<sequence length="49" mass="5643">MCLHLCYMLNLEFKTTTSATTDWPALTAETIRVNCTSERPFQMIFHSST</sequence>
<reference evidence="1" key="1">
    <citation type="submission" date="2014-11" db="EMBL/GenBank/DDBJ databases">
        <authorList>
            <person name="Amaro Gonzalez C."/>
        </authorList>
    </citation>
    <scope>NUCLEOTIDE SEQUENCE</scope>
</reference>
<organism evidence="1">
    <name type="scientific">Anguilla anguilla</name>
    <name type="common">European freshwater eel</name>
    <name type="synonym">Muraena anguilla</name>
    <dbReference type="NCBI Taxonomy" id="7936"/>
    <lineage>
        <taxon>Eukaryota</taxon>
        <taxon>Metazoa</taxon>
        <taxon>Chordata</taxon>
        <taxon>Craniata</taxon>
        <taxon>Vertebrata</taxon>
        <taxon>Euteleostomi</taxon>
        <taxon>Actinopterygii</taxon>
        <taxon>Neopterygii</taxon>
        <taxon>Teleostei</taxon>
        <taxon>Anguilliformes</taxon>
        <taxon>Anguillidae</taxon>
        <taxon>Anguilla</taxon>
    </lineage>
</organism>
<evidence type="ECO:0000313" key="1">
    <source>
        <dbReference type="EMBL" id="JAH01498.1"/>
    </source>
</evidence>
<reference evidence="1" key="2">
    <citation type="journal article" date="2015" name="Fish Shellfish Immunol.">
        <title>Early steps in the European eel (Anguilla anguilla)-Vibrio vulnificus interaction in the gills: Role of the RtxA13 toxin.</title>
        <authorList>
            <person name="Callol A."/>
            <person name="Pajuelo D."/>
            <person name="Ebbesson L."/>
            <person name="Teles M."/>
            <person name="MacKenzie S."/>
            <person name="Amaro C."/>
        </authorList>
    </citation>
    <scope>NUCLEOTIDE SEQUENCE</scope>
</reference>
<name>A0A0E9PCD1_ANGAN</name>
<protein>
    <submittedName>
        <fullName evidence="1">Uncharacterized protein</fullName>
    </submittedName>
</protein>
<dbReference type="AlphaFoldDB" id="A0A0E9PCD1"/>